<keyword evidence="1" id="KW-0472">Membrane</keyword>
<feature type="transmembrane region" description="Helical" evidence="1">
    <location>
        <begin position="21"/>
        <end position="42"/>
    </location>
</feature>
<keyword evidence="1" id="KW-1133">Transmembrane helix</keyword>
<protein>
    <submittedName>
        <fullName evidence="2">Uncharacterized protein</fullName>
    </submittedName>
</protein>
<keyword evidence="1" id="KW-0812">Transmembrane</keyword>
<accession>A0A8S5ULY7</accession>
<reference evidence="2" key="1">
    <citation type="journal article" date="2021" name="Proc. Natl. Acad. Sci. U.S.A.">
        <title>A Catalog of Tens of Thousands of Viruses from Human Metagenomes Reveals Hidden Associations with Chronic Diseases.</title>
        <authorList>
            <person name="Tisza M.J."/>
            <person name="Buck C.B."/>
        </authorList>
    </citation>
    <scope>NUCLEOTIDE SEQUENCE</scope>
    <source>
        <strain evidence="2">CtCo31</strain>
    </source>
</reference>
<evidence type="ECO:0000256" key="1">
    <source>
        <dbReference type="SAM" id="Phobius"/>
    </source>
</evidence>
<evidence type="ECO:0000313" key="2">
    <source>
        <dbReference type="EMBL" id="DAF95521.1"/>
    </source>
</evidence>
<name>A0A8S5ULY7_9CAUD</name>
<proteinExistence type="predicted"/>
<dbReference type="EMBL" id="BK016109">
    <property type="protein sequence ID" value="DAF95521.1"/>
    <property type="molecule type" value="Genomic_DNA"/>
</dbReference>
<organism evidence="2">
    <name type="scientific">Myoviridae sp. ctCo31</name>
    <dbReference type="NCBI Taxonomy" id="2825053"/>
    <lineage>
        <taxon>Viruses</taxon>
        <taxon>Duplodnaviria</taxon>
        <taxon>Heunggongvirae</taxon>
        <taxon>Uroviricota</taxon>
        <taxon>Caudoviricetes</taxon>
    </lineage>
</organism>
<sequence>MHYITRASHYITRRFCISKCCICSIFVDLICYISFYLSVIHLCSH</sequence>